<dbReference type="RefSeq" id="WP_219004116.1">
    <property type="nucleotide sequence ID" value="NZ_CP079194.1"/>
</dbReference>
<keyword evidence="3" id="KW-1185">Reference proteome</keyword>
<evidence type="ECO:0000313" key="2">
    <source>
        <dbReference type="EMBL" id="QXT40752.1"/>
    </source>
</evidence>
<evidence type="ECO:0000256" key="1">
    <source>
        <dbReference type="SAM" id="SignalP"/>
    </source>
</evidence>
<organism evidence="2 3">
    <name type="scientific">Gymnodinialimonas ceratoperidinii</name>
    <dbReference type="NCBI Taxonomy" id="2856823"/>
    <lineage>
        <taxon>Bacteria</taxon>
        <taxon>Pseudomonadati</taxon>
        <taxon>Pseudomonadota</taxon>
        <taxon>Alphaproteobacteria</taxon>
        <taxon>Rhodobacterales</taxon>
        <taxon>Paracoccaceae</taxon>
        <taxon>Gymnodinialimonas</taxon>
    </lineage>
</organism>
<dbReference type="InterPro" id="IPR045467">
    <property type="entry name" value="DUF6497"/>
</dbReference>
<proteinExistence type="predicted"/>
<sequence length="143" mass="15578">MRRSVLILAVLAAAAGAAFYALRGGEGAAEAFCTTDEVLQAPSGNALRLCDVVYEVQPSNEAWVVVRVTDPDLDSNQTRADLGDHDWACETWGLPALEKEPRPTRIIVQIMEEPFARGEPAPGITQSIEAYSEENATCMWELL</sequence>
<dbReference type="EMBL" id="CP079194">
    <property type="protein sequence ID" value="QXT40752.1"/>
    <property type="molecule type" value="Genomic_DNA"/>
</dbReference>
<evidence type="ECO:0008006" key="4">
    <source>
        <dbReference type="Google" id="ProtNLM"/>
    </source>
</evidence>
<gene>
    <name evidence="2" type="ORF">KYE46_05825</name>
</gene>
<keyword evidence="1" id="KW-0732">Signal</keyword>
<feature type="chain" id="PRO_5034333501" description="Secreted protein" evidence="1">
    <location>
        <begin position="21"/>
        <end position="143"/>
    </location>
</feature>
<dbReference type="KEGG" id="gce:KYE46_05825"/>
<dbReference type="AlphaFoldDB" id="A0A8F6TXI9"/>
<accession>A0A8F6TXI9</accession>
<dbReference type="Proteomes" id="UP000825009">
    <property type="component" value="Chromosome"/>
</dbReference>
<name>A0A8F6TXI9_9RHOB</name>
<feature type="signal peptide" evidence="1">
    <location>
        <begin position="1"/>
        <end position="20"/>
    </location>
</feature>
<evidence type="ECO:0000313" key="3">
    <source>
        <dbReference type="Proteomes" id="UP000825009"/>
    </source>
</evidence>
<protein>
    <recommendedName>
        <fullName evidence="4">Secreted protein</fullName>
    </recommendedName>
</protein>
<dbReference type="Pfam" id="PF20107">
    <property type="entry name" value="DUF6497"/>
    <property type="match status" value="1"/>
</dbReference>
<reference evidence="2 3" key="1">
    <citation type="submission" date="2021-07" db="EMBL/GenBank/DDBJ databases">
        <title>A novel Jannaschia species isolated from marine dinoflagellate Ceratoperidinium margalefii.</title>
        <authorList>
            <person name="Jiang Y."/>
            <person name="Li Z."/>
        </authorList>
    </citation>
    <scope>NUCLEOTIDE SEQUENCE [LARGE SCALE GENOMIC DNA]</scope>
    <source>
        <strain evidence="2 3">J12C1-MA-4</strain>
    </source>
</reference>